<dbReference type="Proteomes" id="UP000006078">
    <property type="component" value="Unassembled WGS sequence"/>
</dbReference>
<comment type="caution">
    <text evidence="1">The sequence shown here is derived from an EMBL/GenBank/DDBJ whole genome shotgun (WGS) entry which is preliminary data.</text>
</comment>
<dbReference type="InterPro" id="IPR006439">
    <property type="entry name" value="HAD-SF_hydro_IA"/>
</dbReference>
<dbReference type="Gene3D" id="1.10.150.240">
    <property type="entry name" value="Putative phosphatase, domain 2"/>
    <property type="match status" value="1"/>
</dbReference>
<sequence length="238" mass="24609">MRAGYPAADGLGPVEAVIFDCDGTLVDSERPWLQVVAEQIERLEADIAPEGLMGLPARQAAQALVAAAASARSAESVEKNISRRYSLLLRECDAPMPGVRALLGAIDGVVPAAVASNGRGEDVRALLEAAGIADHFDAVVSIDDVVAGKPSPDVYLEACKQISVPPGHVLVVEDSPAGAAAARAAGCRVLGVNADLTIELDADARIPSLEKCVFDATNRRLILRGAASSTSPTRKVAP</sequence>
<dbReference type="SFLD" id="SFLDS00003">
    <property type="entry name" value="Haloacid_Dehalogenase"/>
    <property type="match status" value="1"/>
</dbReference>
<dbReference type="PRINTS" id="PR00413">
    <property type="entry name" value="HADHALOGNASE"/>
</dbReference>
<dbReference type="NCBIfam" id="TIGR01509">
    <property type="entry name" value="HAD-SF-IA-v3"/>
    <property type="match status" value="1"/>
</dbReference>
<evidence type="ECO:0000313" key="2">
    <source>
        <dbReference type="Proteomes" id="UP000006078"/>
    </source>
</evidence>
<dbReference type="PANTHER" id="PTHR18901:SF38">
    <property type="entry name" value="PSEUDOURIDINE-5'-PHOSPHATASE"/>
    <property type="match status" value="1"/>
</dbReference>
<dbReference type="SFLD" id="SFLDG01135">
    <property type="entry name" value="C1.5.6:_HAD__Beta-PGM__Phospha"/>
    <property type="match status" value="1"/>
</dbReference>
<accession>K0Z693</accession>
<dbReference type="SFLD" id="SFLDG01129">
    <property type="entry name" value="C1.5:_HAD__Beta-PGM__Phosphata"/>
    <property type="match status" value="1"/>
</dbReference>
<dbReference type="OrthoDB" id="9800058at2"/>
<dbReference type="InterPro" id="IPR023214">
    <property type="entry name" value="HAD_sf"/>
</dbReference>
<dbReference type="InterPro" id="IPR023198">
    <property type="entry name" value="PGP-like_dom2"/>
</dbReference>
<evidence type="ECO:0000313" key="1">
    <source>
        <dbReference type="EMBL" id="EJZ82915.1"/>
    </source>
</evidence>
<dbReference type="Gene3D" id="3.40.50.1000">
    <property type="entry name" value="HAD superfamily/HAD-like"/>
    <property type="match status" value="1"/>
</dbReference>
<dbReference type="SUPFAM" id="SSF56784">
    <property type="entry name" value="HAD-like"/>
    <property type="match status" value="1"/>
</dbReference>
<dbReference type="eggNOG" id="COG0637">
    <property type="taxonomic scope" value="Bacteria"/>
</dbReference>
<dbReference type="HOGENOM" id="CLU_045011_13_1_11"/>
<name>K0Z693_9CORY</name>
<keyword evidence="2" id="KW-1185">Reference proteome</keyword>
<dbReference type="AlphaFoldDB" id="K0Z693"/>
<dbReference type="RefSeq" id="WP_004600049.1">
    <property type="nucleotide sequence ID" value="NZ_HF541865.1"/>
</dbReference>
<dbReference type="GO" id="GO:0016787">
    <property type="term" value="F:hydrolase activity"/>
    <property type="evidence" value="ECO:0007669"/>
    <property type="project" value="UniProtKB-KW"/>
</dbReference>
<reference evidence="1 2" key="1">
    <citation type="submission" date="2012-08" db="EMBL/GenBank/DDBJ databases">
        <title>The Genome Sequence of Turicella otitidis ATCC 51513.</title>
        <authorList>
            <consortium name="The Broad Institute Genome Sequencing Platform"/>
            <person name="Earl A."/>
            <person name="Ward D."/>
            <person name="Feldgarden M."/>
            <person name="Gevers D."/>
            <person name="Huys G."/>
            <person name="Walker B."/>
            <person name="Young S.K."/>
            <person name="Zeng Q."/>
            <person name="Gargeya S."/>
            <person name="Fitzgerald M."/>
            <person name="Haas B."/>
            <person name="Abouelleil A."/>
            <person name="Alvarado L."/>
            <person name="Arachchi H.M."/>
            <person name="Berlin A.M."/>
            <person name="Chapman S.B."/>
            <person name="Goldberg J."/>
            <person name="Griggs A."/>
            <person name="Gujja S."/>
            <person name="Hansen M."/>
            <person name="Howarth C."/>
            <person name="Imamovic A."/>
            <person name="Larimer J."/>
            <person name="McCowen C."/>
            <person name="Montmayeur A."/>
            <person name="Murphy C."/>
            <person name="Neiman D."/>
            <person name="Pearson M."/>
            <person name="Priest M."/>
            <person name="Roberts A."/>
            <person name="Saif S."/>
            <person name="Shea T."/>
            <person name="Sisk P."/>
            <person name="Sykes S."/>
            <person name="Wortman J."/>
            <person name="Nusbaum C."/>
            <person name="Birren B."/>
        </authorList>
    </citation>
    <scope>NUCLEOTIDE SEQUENCE [LARGE SCALE GENOMIC DNA]</scope>
    <source>
        <strain evidence="1 2">ATCC 51513</strain>
    </source>
</reference>
<dbReference type="Pfam" id="PF00702">
    <property type="entry name" value="Hydrolase"/>
    <property type="match status" value="1"/>
</dbReference>
<proteinExistence type="predicted"/>
<dbReference type="PANTHER" id="PTHR18901">
    <property type="entry name" value="2-DEOXYGLUCOSE-6-PHOSPHATE PHOSPHATASE 2"/>
    <property type="match status" value="1"/>
</dbReference>
<protein>
    <submittedName>
        <fullName evidence="1">HAD hydrolase, family IA</fullName>
    </submittedName>
</protein>
<dbReference type="EMBL" id="AHAE01000007">
    <property type="protein sequence ID" value="EJZ82915.1"/>
    <property type="molecule type" value="Genomic_DNA"/>
</dbReference>
<gene>
    <name evidence="1" type="ORF">HMPREF9719_00159</name>
</gene>
<dbReference type="CDD" id="cd07505">
    <property type="entry name" value="HAD_BPGM-like"/>
    <property type="match status" value="1"/>
</dbReference>
<dbReference type="InterPro" id="IPR036412">
    <property type="entry name" value="HAD-like_sf"/>
</dbReference>
<organism evidence="1 2">
    <name type="scientific">Corynebacterium otitidis ATCC 51513</name>
    <dbReference type="NCBI Taxonomy" id="883169"/>
    <lineage>
        <taxon>Bacteria</taxon>
        <taxon>Bacillati</taxon>
        <taxon>Actinomycetota</taxon>
        <taxon>Actinomycetes</taxon>
        <taxon>Mycobacteriales</taxon>
        <taxon>Corynebacteriaceae</taxon>
        <taxon>Corynebacterium</taxon>
    </lineage>
</organism>
<keyword evidence="1" id="KW-0378">Hydrolase</keyword>